<comment type="caution">
    <text evidence="5">The sequence shown here is derived from an EMBL/GenBank/DDBJ whole genome shotgun (WGS) entry which is preliminary data.</text>
</comment>
<reference evidence="5 6" key="1">
    <citation type="journal article" date="2022" name="Nat. Genet.">
        <title>Improved pea reference genome and pan-genome highlight genomic features and evolutionary characteristics.</title>
        <authorList>
            <person name="Yang T."/>
            <person name="Liu R."/>
            <person name="Luo Y."/>
            <person name="Hu S."/>
            <person name="Wang D."/>
            <person name="Wang C."/>
            <person name="Pandey M.K."/>
            <person name="Ge S."/>
            <person name="Xu Q."/>
            <person name="Li N."/>
            <person name="Li G."/>
            <person name="Huang Y."/>
            <person name="Saxena R.K."/>
            <person name="Ji Y."/>
            <person name="Li M."/>
            <person name="Yan X."/>
            <person name="He Y."/>
            <person name="Liu Y."/>
            <person name="Wang X."/>
            <person name="Xiang C."/>
            <person name="Varshney R.K."/>
            <person name="Ding H."/>
            <person name="Gao S."/>
            <person name="Zong X."/>
        </authorList>
    </citation>
    <scope>NUCLEOTIDE SEQUENCE [LARGE SCALE GENOMIC DNA]</scope>
    <source>
        <strain evidence="5 6">cv. Zhongwan 6</strain>
    </source>
</reference>
<dbReference type="EMBL" id="JAMSHJ010000004">
    <property type="protein sequence ID" value="KAI5421100.1"/>
    <property type="molecule type" value="Genomic_DNA"/>
</dbReference>
<dbReference type="PROSITE" id="PS50979">
    <property type="entry name" value="BC"/>
    <property type="match status" value="1"/>
</dbReference>
<evidence type="ECO:0000313" key="6">
    <source>
        <dbReference type="Proteomes" id="UP001058974"/>
    </source>
</evidence>
<feature type="domain" description="Biotin carboxylation" evidence="4">
    <location>
        <begin position="93"/>
        <end position="414"/>
    </location>
</feature>
<sequence length="414" mass="45395">MQMTVKFNDKFNDGSIRQVHEYSDTNLPHFRFSGHSTSAMLNHTQVRIVGADAANQQLAIQNKGGSVPKPFTTSQHQFMSHQTNASSSVASDTIPHLLQNNRRSAKITVIRESFVSTHYIRQTWLAVNEYIMTAELHAESAESNYTGSWDCAADNCITHSHFGMNVSERLHPVFYDRSTNANTPNVPGSTGGKPFHVKDVNVASSLSTDNDIFDILPQAKKRKPQGINAEHIRIAYQFVEVPGGTNSNNYANVQLILEIAEITHVDVVWPGWGHASENPELPDALKAKGIIFLGPPAVSMAALGDKIGSSLIAQAADVPTLPWSGSHVRIPPESSLISIPNSEIFSSHHVQPPEDLLTGNPIDKFLDDPNLCEDKLSEEARSEGFFETITKTMFPDVGGLGQCNTTLLRSFRGT</sequence>
<dbReference type="GO" id="GO:0003989">
    <property type="term" value="F:acetyl-CoA carboxylase activity"/>
    <property type="evidence" value="ECO:0007669"/>
    <property type="project" value="InterPro"/>
</dbReference>
<evidence type="ECO:0000313" key="5">
    <source>
        <dbReference type="EMBL" id="KAI5421100.1"/>
    </source>
</evidence>
<dbReference type="PANTHER" id="PTHR45728:SF3">
    <property type="entry name" value="ACETYL-COA CARBOXYLASE"/>
    <property type="match status" value="1"/>
</dbReference>
<keyword evidence="3" id="KW-0067">ATP-binding</keyword>
<dbReference type="Gene3D" id="3.40.50.20">
    <property type="match status" value="1"/>
</dbReference>
<evidence type="ECO:0000256" key="3">
    <source>
        <dbReference type="ARBA" id="ARBA00022840"/>
    </source>
</evidence>
<evidence type="ECO:0000256" key="2">
    <source>
        <dbReference type="ARBA" id="ARBA00022741"/>
    </source>
</evidence>
<keyword evidence="2" id="KW-0547">Nucleotide-binding</keyword>
<dbReference type="GO" id="GO:0006633">
    <property type="term" value="P:fatty acid biosynthetic process"/>
    <property type="evidence" value="ECO:0007669"/>
    <property type="project" value="TreeGrafter"/>
</dbReference>
<evidence type="ECO:0000256" key="1">
    <source>
        <dbReference type="ARBA" id="ARBA00022598"/>
    </source>
</evidence>
<proteinExistence type="predicted"/>
<dbReference type="InterPro" id="IPR016185">
    <property type="entry name" value="PreATP-grasp_dom_sf"/>
</dbReference>
<dbReference type="GO" id="GO:0005524">
    <property type="term" value="F:ATP binding"/>
    <property type="evidence" value="ECO:0007669"/>
    <property type="project" value="UniProtKB-KW"/>
</dbReference>
<organism evidence="5 6">
    <name type="scientific">Pisum sativum</name>
    <name type="common">Garden pea</name>
    <name type="synonym">Lathyrus oleraceus</name>
    <dbReference type="NCBI Taxonomy" id="3888"/>
    <lineage>
        <taxon>Eukaryota</taxon>
        <taxon>Viridiplantae</taxon>
        <taxon>Streptophyta</taxon>
        <taxon>Embryophyta</taxon>
        <taxon>Tracheophyta</taxon>
        <taxon>Spermatophyta</taxon>
        <taxon>Magnoliopsida</taxon>
        <taxon>eudicotyledons</taxon>
        <taxon>Gunneridae</taxon>
        <taxon>Pentapetalae</taxon>
        <taxon>rosids</taxon>
        <taxon>fabids</taxon>
        <taxon>Fabales</taxon>
        <taxon>Fabaceae</taxon>
        <taxon>Papilionoideae</taxon>
        <taxon>50 kb inversion clade</taxon>
        <taxon>NPAAA clade</taxon>
        <taxon>Hologalegina</taxon>
        <taxon>IRL clade</taxon>
        <taxon>Fabeae</taxon>
        <taxon>Lathyrus</taxon>
    </lineage>
</organism>
<dbReference type="Gramene" id="Psat04G0480500-T1">
    <property type="protein sequence ID" value="KAI5421100.1"/>
    <property type="gene ID" value="KIW84_044805"/>
</dbReference>
<evidence type="ECO:0000259" key="4">
    <source>
        <dbReference type="PROSITE" id="PS50979"/>
    </source>
</evidence>
<dbReference type="Pfam" id="PF00289">
    <property type="entry name" value="Biotin_carb_N"/>
    <property type="match status" value="1"/>
</dbReference>
<dbReference type="InterPro" id="IPR011764">
    <property type="entry name" value="Biotin_carboxylation_dom"/>
</dbReference>
<keyword evidence="1" id="KW-0436">Ligase</keyword>
<gene>
    <name evidence="5" type="ORF">KIW84_044805</name>
</gene>
<dbReference type="PANTHER" id="PTHR45728">
    <property type="entry name" value="ACETYL-COA CARBOXYLASE, ISOFORM A"/>
    <property type="match status" value="1"/>
</dbReference>
<dbReference type="Proteomes" id="UP001058974">
    <property type="component" value="Chromosome 4"/>
</dbReference>
<name>A0A9D5AWD7_PEA</name>
<dbReference type="InterPro" id="IPR005481">
    <property type="entry name" value="BC-like_N"/>
</dbReference>
<dbReference type="InterPro" id="IPR049076">
    <property type="entry name" value="ACCA"/>
</dbReference>
<dbReference type="SUPFAM" id="SSF52440">
    <property type="entry name" value="PreATP-grasp domain"/>
    <property type="match status" value="1"/>
</dbReference>
<dbReference type="Gene3D" id="3.90.1770.10">
    <property type="entry name" value="PreATP-grasp domain"/>
    <property type="match status" value="1"/>
</dbReference>
<keyword evidence="6" id="KW-1185">Reference proteome</keyword>
<protein>
    <recommendedName>
        <fullName evidence="4">Biotin carboxylation domain-containing protein</fullName>
    </recommendedName>
</protein>
<accession>A0A9D5AWD7</accession>
<dbReference type="AlphaFoldDB" id="A0A9D5AWD7"/>